<protein>
    <submittedName>
        <fullName evidence="3">Uncharacterized protein</fullName>
    </submittedName>
</protein>
<comment type="caution">
    <text evidence="3">The sequence shown here is derived from an EMBL/GenBank/DDBJ whole genome shotgun (WGS) entry which is preliminary data.</text>
</comment>
<dbReference type="EMBL" id="JAZHXI010000011">
    <property type="protein sequence ID" value="KAL2066163.1"/>
    <property type="molecule type" value="Genomic_DNA"/>
</dbReference>
<sequence length="311" mass="32249">MVCSIIPILIVLSFLSPLASGIACLGCGNCANDPNTFCDIDGDEPVCLPAEFLNLGGGCTAQVTQTTTITYITPTILSTSYISSVDSFVTVSDFVYVTAIDEETLTVQDVSTLIVTQTSTVEDPSITASPPTRRDSHGNILPARDAINRVVSTTIITVTTTDDLYCVNNPSDADCTQVTNGVFTNIRTTTVLATSTVPNEDQALVTETSVETSTEIETVTAAQETEPEETEAPTSESTPVGSASLATLTSTRQSGGPAQSSRASVTSSPSTSATSSPSASATPSSSTKVTPMTFMLSMMITSFVLGVATCL</sequence>
<feature type="signal peptide" evidence="2">
    <location>
        <begin position="1"/>
        <end position="21"/>
    </location>
</feature>
<evidence type="ECO:0000256" key="1">
    <source>
        <dbReference type="SAM" id="MobiDB-lite"/>
    </source>
</evidence>
<reference evidence="3 4" key="1">
    <citation type="journal article" date="2024" name="Commun. Biol.">
        <title>Comparative genomic analysis of thermophilic fungi reveals convergent evolutionary adaptations and gene losses.</title>
        <authorList>
            <person name="Steindorff A.S."/>
            <person name="Aguilar-Pontes M.V."/>
            <person name="Robinson A.J."/>
            <person name="Andreopoulos B."/>
            <person name="LaButti K."/>
            <person name="Kuo A."/>
            <person name="Mondo S."/>
            <person name="Riley R."/>
            <person name="Otillar R."/>
            <person name="Haridas S."/>
            <person name="Lipzen A."/>
            <person name="Grimwood J."/>
            <person name="Schmutz J."/>
            <person name="Clum A."/>
            <person name="Reid I.D."/>
            <person name="Moisan M.C."/>
            <person name="Butler G."/>
            <person name="Nguyen T.T.M."/>
            <person name="Dewar K."/>
            <person name="Conant G."/>
            <person name="Drula E."/>
            <person name="Henrissat B."/>
            <person name="Hansel C."/>
            <person name="Singer S."/>
            <person name="Hutchinson M.I."/>
            <person name="de Vries R.P."/>
            <person name="Natvig D.O."/>
            <person name="Powell A.J."/>
            <person name="Tsang A."/>
            <person name="Grigoriev I.V."/>
        </authorList>
    </citation>
    <scope>NUCLEOTIDE SEQUENCE [LARGE SCALE GENOMIC DNA]</scope>
    <source>
        <strain evidence="3 4">CBS 494.80</strain>
    </source>
</reference>
<dbReference type="Proteomes" id="UP001595075">
    <property type="component" value="Unassembled WGS sequence"/>
</dbReference>
<feature type="compositionally biased region" description="Low complexity" evidence="1">
    <location>
        <begin position="257"/>
        <end position="287"/>
    </location>
</feature>
<feature type="compositionally biased region" description="Low complexity" evidence="1">
    <location>
        <begin position="205"/>
        <end position="224"/>
    </location>
</feature>
<organism evidence="3 4">
    <name type="scientific">Oculimacula yallundae</name>
    <dbReference type="NCBI Taxonomy" id="86028"/>
    <lineage>
        <taxon>Eukaryota</taxon>
        <taxon>Fungi</taxon>
        <taxon>Dikarya</taxon>
        <taxon>Ascomycota</taxon>
        <taxon>Pezizomycotina</taxon>
        <taxon>Leotiomycetes</taxon>
        <taxon>Helotiales</taxon>
        <taxon>Ploettnerulaceae</taxon>
        <taxon>Oculimacula</taxon>
    </lineage>
</organism>
<name>A0ABR4C8B8_9HELO</name>
<feature type="compositionally biased region" description="Polar residues" evidence="1">
    <location>
        <begin position="244"/>
        <end position="256"/>
    </location>
</feature>
<gene>
    <name evidence="3" type="ORF">VTL71DRAFT_2234</name>
</gene>
<feature type="region of interest" description="Disordered" evidence="1">
    <location>
        <begin position="202"/>
        <end position="288"/>
    </location>
</feature>
<evidence type="ECO:0000256" key="2">
    <source>
        <dbReference type="SAM" id="SignalP"/>
    </source>
</evidence>
<keyword evidence="2" id="KW-0732">Signal</keyword>
<evidence type="ECO:0000313" key="3">
    <source>
        <dbReference type="EMBL" id="KAL2066163.1"/>
    </source>
</evidence>
<evidence type="ECO:0000313" key="4">
    <source>
        <dbReference type="Proteomes" id="UP001595075"/>
    </source>
</evidence>
<proteinExistence type="predicted"/>
<keyword evidence="4" id="KW-1185">Reference proteome</keyword>
<feature type="chain" id="PRO_5047011864" evidence="2">
    <location>
        <begin position="22"/>
        <end position="311"/>
    </location>
</feature>
<accession>A0ABR4C8B8</accession>